<comment type="caution">
    <text evidence="1">The sequence shown here is derived from an EMBL/GenBank/DDBJ whole genome shotgun (WGS) entry which is preliminary data.</text>
</comment>
<name>A0A226NF17_CALSU</name>
<organism evidence="1 2">
    <name type="scientific">Callipepla squamata</name>
    <name type="common">Scaled quail</name>
    <dbReference type="NCBI Taxonomy" id="9009"/>
    <lineage>
        <taxon>Eukaryota</taxon>
        <taxon>Metazoa</taxon>
        <taxon>Chordata</taxon>
        <taxon>Craniata</taxon>
        <taxon>Vertebrata</taxon>
        <taxon>Euteleostomi</taxon>
        <taxon>Archelosauria</taxon>
        <taxon>Archosauria</taxon>
        <taxon>Dinosauria</taxon>
        <taxon>Saurischia</taxon>
        <taxon>Theropoda</taxon>
        <taxon>Coelurosauria</taxon>
        <taxon>Aves</taxon>
        <taxon>Neognathae</taxon>
        <taxon>Galloanserae</taxon>
        <taxon>Galliformes</taxon>
        <taxon>Odontophoridae</taxon>
        <taxon>Callipepla</taxon>
    </lineage>
</organism>
<sequence>IYAVCLQENIEELVMPNFLGVDVIALVQVLSHILLELANMVDKVDVIVLVGVQDFLTQEAASIVGRAHHILEADNMVNHLTPY</sequence>
<gene>
    <name evidence="1" type="ORF">ASZ78_012974</name>
</gene>
<keyword evidence="2" id="KW-1185">Reference proteome</keyword>
<proteinExistence type="predicted"/>
<dbReference type="Proteomes" id="UP000198323">
    <property type="component" value="Unassembled WGS sequence"/>
</dbReference>
<accession>A0A226NF17</accession>
<evidence type="ECO:0000313" key="1">
    <source>
        <dbReference type="EMBL" id="OXB66175.1"/>
    </source>
</evidence>
<feature type="non-terminal residue" evidence="1">
    <location>
        <position position="1"/>
    </location>
</feature>
<dbReference type="AlphaFoldDB" id="A0A226NF17"/>
<evidence type="ECO:0000313" key="2">
    <source>
        <dbReference type="Proteomes" id="UP000198323"/>
    </source>
</evidence>
<reference evidence="1 2" key="1">
    <citation type="submission" date="2016-07" db="EMBL/GenBank/DDBJ databases">
        <title>Disparate Historic Effective Population Sizes Predicted by Modern Levels of Genome Diversity for the Scaled Quail (Callipepla squamata) and the Northern Bobwhite (Colinus virginianus): Inferences from First and Second Generation Draft Genome Assemblies for Sympatric New World Quail.</title>
        <authorList>
            <person name="Oldeschulte D.L."/>
            <person name="Halley Y.A."/>
            <person name="Bhattarai E.K."/>
            <person name="Brashear W.A."/>
            <person name="Hill J."/>
            <person name="Metz R.P."/>
            <person name="Johnson C.D."/>
            <person name="Rollins D."/>
            <person name="Peterson M.J."/>
            <person name="Bickhart D.M."/>
            <person name="Decker J.E."/>
            <person name="Seabury C.M."/>
        </authorList>
    </citation>
    <scope>NUCLEOTIDE SEQUENCE [LARGE SCALE GENOMIC DNA]</scope>
    <source>
        <strain evidence="1 2">Texas</strain>
        <tissue evidence="1">Leg muscle</tissue>
    </source>
</reference>
<dbReference type="EMBL" id="MCFN01000069">
    <property type="protein sequence ID" value="OXB66175.1"/>
    <property type="molecule type" value="Genomic_DNA"/>
</dbReference>
<protein>
    <submittedName>
        <fullName evidence="1">Uncharacterized protein</fullName>
    </submittedName>
</protein>